<protein>
    <submittedName>
        <fullName evidence="1">Uncharacterized protein</fullName>
    </submittedName>
</protein>
<comment type="caution">
    <text evidence="1">The sequence shown here is derived from an EMBL/GenBank/DDBJ whole genome shotgun (WGS) entry which is preliminary data.</text>
</comment>
<sequence length="61" mass="6714">MAIYAISLPQTPKVTAEQPTYGTLQAACACGWLLSWNKTQLFDLTGTAWERACPAMRRLAP</sequence>
<dbReference type="Proteomes" id="UP001139994">
    <property type="component" value="Unassembled WGS sequence"/>
</dbReference>
<proteinExistence type="predicted"/>
<reference evidence="1" key="1">
    <citation type="journal article" date="2022" name="Microbiol. Spectr.">
        <title>An Nuclear Magnetic Resonance Fingerprint Matching Approach for the Identification and Structural Re-Evaluation of Pseudomonas Lipopeptides.</title>
        <authorList>
            <person name="De Roo V."/>
            <person name="Verleysen Y."/>
            <person name="Kovacs B."/>
            <person name="De Vleeschouwer M."/>
            <person name="Muangkaew P."/>
            <person name="Girard L."/>
            <person name="Hofte M."/>
            <person name="De Mot R."/>
            <person name="Madder A."/>
            <person name="Geudens N."/>
            <person name="Martins J.C."/>
        </authorList>
    </citation>
    <scope>NUCLEOTIDE SEQUENCE</scope>
    <source>
        <strain evidence="1">COR51</strain>
    </source>
</reference>
<keyword evidence="2" id="KW-1185">Reference proteome</keyword>
<dbReference type="EMBL" id="JAOSLA010000076">
    <property type="protein sequence ID" value="MCU7241435.1"/>
    <property type="molecule type" value="Genomic_DNA"/>
</dbReference>
<gene>
    <name evidence="1" type="ORF">OC929_25645</name>
</gene>
<organism evidence="1 2">
    <name type="scientific">Pseudomonas peradeniyensis</name>
    <dbReference type="NCBI Taxonomy" id="2745488"/>
    <lineage>
        <taxon>Bacteria</taxon>
        <taxon>Pseudomonadati</taxon>
        <taxon>Pseudomonadota</taxon>
        <taxon>Gammaproteobacteria</taxon>
        <taxon>Pseudomonadales</taxon>
        <taxon>Pseudomonadaceae</taxon>
        <taxon>Pseudomonas</taxon>
    </lineage>
</organism>
<name>A0ABT2VK36_9PSED</name>
<evidence type="ECO:0000313" key="2">
    <source>
        <dbReference type="Proteomes" id="UP001139994"/>
    </source>
</evidence>
<dbReference type="RefSeq" id="WP_262952952.1">
    <property type="nucleotide sequence ID" value="NZ_JAOSLA010000076.1"/>
</dbReference>
<feature type="non-terminal residue" evidence="1">
    <location>
        <position position="61"/>
    </location>
</feature>
<reference evidence="1" key="2">
    <citation type="submission" date="2022-09" db="EMBL/GenBank/DDBJ databases">
        <authorList>
            <person name="Cesa-Luna C."/>
            <person name="Girard L."/>
            <person name="Lood C."/>
            <person name="Hofte M."/>
            <person name="De Mot R."/>
        </authorList>
    </citation>
    <scope>NUCLEOTIDE SEQUENCE</scope>
    <source>
        <strain evidence="1">COR51</strain>
    </source>
</reference>
<accession>A0ABT2VK36</accession>
<evidence type="ECO:0000313" key="1">
    <source>
        <dbReference type="EMBL" id="MCU7241435.1"/>
    </source>
</evidence>
<reference evidence="1" key="3">
    <citation type="journal article" date="2023" name="mSystems">
        <title>Charting the Lipopeptidome of Nonpathogenic Pseudomonas.</title>
        <authorList>
            <person name="Cesa-Luna C."/>
            <person name="Geudens N."/>
            <person name="Girard L."/>
            <person name="De Roo V."/>
            <person name="Maklad H.R."/>
            <person name="Martins J.C."/>
            <person name="Hofte M."/>
            <person name="De Mot R."/>
        </authorList>
    </citation>
    <scope>NUCLEOTIDE SEQUENCE</scope>
    <source>
        <strain evidence="1">COR51</strain>
    </source>
</reference>